<keyword evidence="7" id="KW-1185">Reference proteome</keyword>
<dbReference type="InterPro" id="IPR050109">
    <property type="entry name" value="HTH-type_TetR-like_transc_reg"/>
</dbReference>
<keyword evidence="1" id="KW-0805">Transcription regulation</keyword>
<dbReference type="PROSITE" id="PS50977">
    <property type="entry name" value="HTH_TETR_2"/>
    <property type="match status" value="1"/>
</dbReference>
<dbReference type="STRING" id="574375.AZF08_02655"/>
<evidence type="ECO:0000259" key="5">
    <source>
        <dbReference type="PROSITE" id="PS50977"/>
    </source>
</evidence>
<dbReference type="eggNOG" id="COG1309">
    <property type="taxonomic scope" value="Bacteria"/>
</dbReference>
<evidence type="ECO:0000256" key="4">
    <source>
        <dbReference type="PROSITE-ProRule" id="PRU00335"/>
    </source>
</evidence>
<dbReference type="PANTHER" id="PTHR30055">
    <property type="entry name" value="HTH-TYPE TRANSCRIPTIONAL REGULATOR RUTR"/>
    <property type="match status" value="1"/>
</dbReference>
<dbReference type="RefSeq" id="WP_033672494.1">
    <property type="nucleotide sequence ID" value="NZ_JOTM01000001.1"/>
</dbReference>
<dbReference type="Gene3D" id="1.10.357.10">
    <property type="entry name" value="Tetracycline Repressor, domain 2"/>
    <property type="match status" value="1"/>
</dbReference>
<name>A0A073KFV1_9BACI</name>
<dbReference type="PANTHER" id="PTHR30055:SF238">
    <property type="entry name" value="MYCOFACTOCIN BIOSYNTHESIS TRANSCRIPTIONAL REGULATOR MFTR-RELATED"/>
    <property type="match status" value="1"/>
</dbReference>
<accession>A0A073KFV1</accession>
<protein>
    <submittedName>
        <fullName evidence="6">TetR family transcriptional regulator</fullName>
    </submittedName>
</protein>
<dbReference type="Pfam" id="PF00440">
    <property type="entry name" value="TetR_N"/>
    <property type="match status" value="1"/>
</dbReference>
<feature type="DNA-binding region" description="H-T-H motif" evidence="4">
    <location>
        <begin position="25"/>
        <end position="44"/>
    </location>
</feature>
<dbReference type="Gene3D" id="1.10.10.60">
    <property type="entry name" value="Homeodomain-like"/>
    <property type="match status" value="1"/>
</dbReference>
<dbReference type="InterPro" id="IPR036271">
    <property type="entry name" value="Tet_transcr_reg_TetR-rel_C_sf"/>
</dbReference>
<keyword evidence="2 4" id="KW-0238">DNA-binding</keyword>
<dbReference type="PRINTS" id="PR00455">
    <property type="entry name" value="HTHTETR"/>
</dbReference>
<evidence type="ECO:0000313" key="6">
    <source>
        <dbReference type="EMBL" id="KEK26144.1"/>
    </source>
</evidence>
<dbReference type="AlphaFoldDB" id="A0A073KFV1"/>
<feature type="domain" description="HTH tetR-type" evidence="5">
    <location>
        <begin position="2"/>
        <end position="62"/>
    </location>
</feature>
<evidence type="ECO:0000256" key="1">
    <source>
        <dbReference type="ARBA" id="ARBA00023015"/>
    </source>
</evidence>
<evidence type="ECO:0000256" key="2">
    <source>
        <dbReference type="ARBA" id="ARBA00023125"/>
    </source>
</evidence>
<dbReference type="GO" id="GO:0003700">
    <property type="term" value="F:DNA-binding transcription factor activity"/>
    <property type="evidence" value="ECO:0007669"/>
    <property type="project" value="TreeGrafter"/>
</dbReference>
<gene>
    <name evidence="6" type="ORF">BAGA_02600</name>
</gene>
<comment type="caution">
    <text evidence="6">The sequence shown here is derived from an EMBL/GenBank/DDBJ whole genome shotgun (WGS) entry which is preliminary data.</text>
</comment>
<dbReference type="SUPFAM" id="SSF48498">
    <property type="entry name" value="Tetracyclin repressor-like, C-terminal domain"/>
    <property type="match status" value="1"/>
</dbReference>
<dbReference type="EMBL" id="JOTM01000001">
    <property type="protein sequence ID" value="KEK26144.1"/>
    <property type="molecule type" value="Genomic_DNA"/>
</dbReference>
<reference evidence="6 7" key="1">
    <citation type="submission" date="2014-06" db="EMBL/GenBank/DDBJ databases">
        <title>Draft genome sequence of Bacillus gaemokensis JCM 15801 (MCCC 1A00707).</title>
        <authorList>
            <person name="Lai Q."/>
            <person name="Liu Y."/>
            <person name="Shao Z."/>
        </authorList>
    </citation>
    <scope>NUCLEOTIDE SEQUENCE [LARGE SCALE GENOMIC DNA]</scope>
    <source>
        <strain evidence="6 7">JCM 15801</strain>
    </source>
</reference>
<sequence length="193" mass="22147">MEMTANRIKAVALSHFARYGYEGTSLANIAQEVGIKKPSIYAHFKGKEELYFICLEAALQKDLQCFTDDIELFSESSTEVLLVNLLKGYAKRFGESEESMFWLRTSYFPPDAFREQIIEKANAHIENIGKLLFPVFKRANEQGELHNIEITDALEAYLCLLDGLMVELLYAGLNRFETRLNASWKVFWRGLSN</sequence>
<dbReference type="GO" id="GO:0000976">
    <property type="term" value="F:transcription cis-regulatory region binding"/>
    <property type="evidence" value="ECO:0007669"/>
    <property type="project" value="TreeGrafter"/>
</dbReference>
<evidence type="ECO:0000256" key="3">
    <source>
        <dbReference type="ARBA" id="ARBA00023163"/>
    </source>
</evidence>
<organism evidence="6 7">
    <name type="scientific">Bacillus gaemokensis</name>
    <dbReference type="NCBI Taxonomy" id="574375"/>
    <lineage>
        <taxon>Bacteria</taxon>
        <taxon>Bacillati</taxon>
        <taxon>Bacillota</taxon>
        <taxon>Bacilli</taxon>
        <taxon>Bacillales</taxon>
        <taxon>Bacillaceae</taxon>
        <taxon>Bacillus</taxon>
        <taxon>Bacillus cereus group</taxon>
    </lineage>
</organism>
<dbReference type="InterPro" id="IPR009057">
    <property type="entry name" value="Homeodomain-like_sf"/>
</dbReference>
<evidence type="ECO:0000313" key="7">
    <source>
        <dbReference type="Proteomes" id="UP000027778"/>
    </source>
</evidence>
<dbReference type="InterPro" id="IPR001647">
    <property type="entry name" value="HTH_TetR"/>
</dbReference>
<dbReference type="Proteomes" id="UP000027778">
    <property type="component" value="Unassembled WGS sequence"/>
</dbReference>
<dbReference type="OrthoDB" id="509229at2"/>
<keyword evidence="3" id="KW-0804">Transcription</keyword>
<proteinExistence type="predicted"/>
<dbReference type="SUPFAM" id="SSF46689">
    <property type="entry name" value="Homeodomain-like"/>
    <property type="match status" value="1"/>
</dbReference>